<name>A0A1S7FU10_9LIST</name>
<evidence type="ECO:0000313" key="4">
    <source>
        <dbReference type="Proteomes" id="UP000564536"/>
    </source>
</evidence>
<dbReference type="EMBL" id="JAARRL010000005">
    <property type="protein sequence ID" value="MBC1499871.1"/>
    <property type="molecule type" value="Genomic_DNA"/>
</dbReference>
<gene>
    <name evidence="2" type="ORF">HB943_04585</name>
    <name evidence="1" type="ORF">UE46_07675</name>
</gene>
<dbReference type="AlphaFoldDB" id="A0A1S7FU10"/>
<organism evidence="1 3">
    <name type="scientific">Listeria weihenstephanensis</name>
    <dbReference type="NCBI Taxonomy" id="1006155"/>
    <lineage>
        <taxon>Bacteria</taxon>
        <taxon>Bacillati</taxon>
        <taxon>Bacillota</taxon>
        <taxon>Bacilli</taxon>
        <taxon>Bacillales</taxon>
        <taxon>Listeriaceae</taxon>
        <taxon>Listeria</taxon>
    </lineage>
</organism>
<accession>A0A1S7FU10</accession>
<sequence length="90" mass="10190">MTKSKKLTLTGHDNYIIVENQSGQHFKLDGTLIRGGFIADATSIQAWHTIDETIPISQSEKDEIMTQIMQQTIQSPFKIIFEEPGFESFS</sequence>
<dbReference type="RefSeq" id="WP_036062112.1">
    <property type="nucleotide sequence ID" value="NZ_CP011102.1"/>
</dbReference>
<reference evidence="2 4" key="3">
    <citation type="submission" date="2020-03" db="EMBL/GenBank/DDBJ databases">
        <title>Soil Listeria distribution.</title>
        <authorList>
            <person name="Liao J."/>
            <person name="Wiedmann M."/>
        </authorList>
    </citation>
    <scope>NUCLEOTIDE SEQUENCE [LARGE SCALE GENOMIC DNA]</scope>
    <source>
        <strain evidence="2 4">FSL L7-1523</strain>
    </source>
</reference>
<dbReference type="Proteomes" id="UP000223060">
    <property type="component" value="Chromosome"/>
</dbReference>
<dbReference type="KEGG" id="lwi:UE46_07675"/>
<protein>
    <submittedName>
        <fullName evidence="1">Uncharacterized protein</fullName>
    </submittedName>
</protein>
<proteinExistence type="predicted"/>
<dbReference type="Proteomes" id="UP000564536">
    <property type="component" value="Unassembled WGS sequence"/>
</dbReference>
<keyword evidence="3" id="KW-1185">Reference proteome</keyword>
<evidence type="ECO:0000313" key="1">
    <source>
        <dbReference type="EMBL" id="AQY50931.1"/>
    </source>
</evidence>
<dbReference type="EMBL" id="CP011102">
    <property type="protein sequence ID" value="AQY50931.1"/>
    <property type="molecule type" value="Genomic_DNA"/>
</dbReference>
<reference evidence="3" key="1">
    <citation type="submission" date="2015-03" db="EMBL/GenBank/DDBJ databases">
        <authorList>
            <person name="Ferrari E."/>
            <person name="Walter M.C."/>
            <person name="Huptas C."/>
            <person name="Scherer S."/>
            <person name="Mueller-Herbst S."/>
        </authorList>
    </citation>
    <scope>NUCLEOTIDE SEQUENCE [LARGE SCALE GENOMIC DNA]</scope>
    <source>
        <strain evidence="3">LWP01</strain>
    </source>
</reference>
<evidence type="ECO:0000313" key="3">
    <source>
        <dbReference type="Proteomes" id="UP000223060"/>
    </source>
</evidence>
<reference evidence="1" key="2">
    <citation type="submission" date="2015-03" db="EMBL/GenBank/DDBJ databases">
        <authorList>
            <person name="Murphy D."/>
        </authorList>
    </citation>
    <scope>NUCLEOTIDE SEQUENCE [LARGE SCALE GENOMIC DNA]</scope>
    <source>
        <strain evidence="1">WS 4560</strain>
    </source>
</reference>
<evidence type="ECO:0000313" key="2">
    <source>
        <dbReference type="EMBL" id="MBC1499871.1"/>
    </source>
</evidence>